<dbReference type="InterPro" id="IPR013078">
    <property type="entry name" value="His_Pase_superF_clade-1"/>
</dbReference>
<gene>
    <name evidence="1" type="ORF">OM074_18955</name>
</gene>
<accession>A0AAE3SMM7</accession>
<keyword evidence="2" id="KW-1185">Reference proteome</keyword>
<name>A0AAE3SMM7_9BACT</name>
<proteinExistence type="predicted"/>
<organism evidence="1 2">
    <name type="scientific">Plebeiibacterium marinum</name>
    <dbReference type="NCBI Taxonomy" id="2992111"/>
    <lineage>
        <taxon>Bacteria</taxon>
        <taxon>Pseudomonadati</taxon>
        <taxon>Bacteroidota</taxon>
        <taxon>Bacteroidia</taxon>
        <taxon>Marinilabiliales</taxon>
        <taxon>Marinilabiliaceae</taxon>
        <taxon>Plebeiibacterium</taxon>
    </lineage>
</organism>
<dbReference type="EMBL" id="JAPDPI010000056">
    <property type="protein sequence ID" value="MCW3807715.1"/>
    <property type="molecule type" value="Genomic_DNA"/>
</dbReference>
<dbReference type="Pfam" id="PF00300">
    <property type="entry name" value="His_Phos_1"/>
    <property type="match status" value="1"/>
</dbReference>
<comment type="caution">
    <text evidence="1">The sequence shown here is derived from an EMBL/GenBank/DDBJ whole genome shotgun (WGS) entry which is preliminary data.</text>
</comment>
<reference evidence="1" key="1">
    <citation type="submission" date="2022-10" db="EMBL/GenBank/DDBJ databases">
        <authorList>
            <person name="Yu W.X."/>
        </authorList>
    </citation>
    <scope>NUCLEOTIDE SEQUENCE</scope>
    <source>
        <strain evidence="1">D04</strain>
    </source>
</reference>
<dbReference type="SUPFAM" id="SSF53254">
    <property type="entry name" value="Phosphoglycerate mutase-like"/>
    <property type="match status" value="1"/>
</dbReference>
<sequence>MNNISKVYKSKNACPATTCIDEINPQLKQSLTTHNKALRQIYLIRHAKPQIKKKWLYSSKGANQYISNYNTAPIIAFDTSSVKNNLLHKHTIYCSTLRRSKETAHSIFDDNYPIVPDSLFREFENKIIKAPSFIILPLPVWQIISRGTWALGAKRNGIESYKEAKSRAKNASLKLVELAQHEETSILVAHGILNGAIKKNLKKDGWHTIKNKGNKNLGSTILIKIYEH</sequence>
<dbReference type="Proteomes" id="UP001207408">
    <property type="component" value="Unassembled WGS sequence"/>
</dbReference>
<dbReference type="AlphaFoldDB" id="A0AAE3SMM7"/>
<dbReference type="RefSeq" id="WP_301202165.1">
    <property type="nucleotide sequence ID" value="NZ_JAPDPI010000056.1"/>
</dbReference>
<dbReference type="Gene3D" id="3.40.50.1240">
    <property type="entry name" value="Phosphoglycerate mutase-like"/>
    <property type="match status" value="1"/>
</dbReference>
<protein>
    <submittedName>
        <fullName evidence="1">Histidine phosphatase family protein</fullName>
    </submittedName>
</protein>
<dbReference type="InterPro" id="IPR029033">
    <property type="entry name" value="His_PPase_superfam"/>
</dbReference>
<evidence type="ECO:0000313" key="2">
    <source>
        <dbReference type="Proteomes" id="UP001207408"/>
    </source>
</evidence>
<evidence type="ECO:0000313" key="1">
    <source>
        <dbReference type="EMBL" id="MCW3807715.1"/>
    </source>
</evidence>